<dbReference type="AlphaFoldDB" id="A0A2B7Y8S2"/>
<organism evidence="3 4">
    <name type="scientific">Polytolypa hystricis (strain UAMH7299)</name>
    <dbReference type="NCBI Taxonomy" id="1447883"/>
    <lineage>
        <taxon>Eukaryota</taxon>
        <taxon>Fungi</taxon>
        <taxon>Dikarya</taxon>
        <taxon>Ascomycota</taxon>
        <taxon>Pezizomycotina</taxon>
        <taxon>Eurotiomycetes</taxon>
        <taxon>Eurotiomycetidae</taxon>
        <taxon>Onygenales</taxon>
        <taxon>Onygenales incertae sedis</taxon>
        <taxon>Polytolypa</taxon>
    </lineage>
</organism>
<evidence type="ECO:0000256" key="1">
    <source>
        <dbReference type="ARBA" id="ARBA00006056"/>
    </source>
</evidence>
<dbReference type="Pfam" id="PF02615">
    <property type="entry name" value="Ldh_2"/>
    <property type="match status" value="1"/>
</dbReference>
<dbReference type="InterPro" id="IPR036111">
    <property type="entry name" value="Mal/L-sulfo/L-lacto_DH-like_sf"/>
</dbReference>
<protein>
    <recommendedName>
        <fullName evidence="5">Malate/L-lactate dehydrogenase</fullName>
    </recommendedName>
</protein>
<dbReference type="GO" id="GO:0016491">
    <property type="term" value="F:oxidoreductase activity"/>
    <property type="evidence" value="ECO:0007669"/>
    <property type="project" value="UniProtKB-KW"/>
</dbReference>
<dbReference type="InterPro" id="IPR003767">
    <property type="entry name" value="Malate/L-lactate_DH-like"/>
</dbReference>
<gene>
    <name evidence="3" type="ORF">AJ80_04914</name>
</gene>
<dbReference type="Gene3D" id="3.30.1370.60">
    <property type="entry name" value="Hypothetical oxidoreductase yiak, domain 2"/>
    <property type="match status" value="1"/>
</dbReference>
<dbReference type="OrthoDB" id="7881616at2759"/>
<evidence type="ECO:0008006" key="5">
    <source>
        <dbReference type="Google" id="ProtNLM"/>
    </source>
</evidence>
<dbReference type="SUPFAM" id="SSF89733">
    <property type="entry name" value="L-sulfolactate dehydrogenase-like"/>
    <property type="match status" value="1"/>
</dbReference>
<accession>A0A2B7Y8S2</accession>
<comment type="similarity">
    <text evidence="1">Belongs to the LDH2/MDH2 oxidoreductase family.</text>
</comment>
<evidence type="ECO:0000256" key="2">
    <source>
        <dbReference type="ARBA" id="ARBA00023002"/>
    </source>
</evidence>
<dbReference type="STRING" id="1447883.A0A2B7Y8S2"/>
<reference evidence="3 4" key="1">
    <citation type="submission" date="2017-10" db="EMBL/GenBank/DDBJ databases">
        <title>Comparative genomics in systemic dimorphic fungi from Ajellomycetaceae.</title>
        <authorList>
            <person name="Munoz J.F."/>
            <person name="Mcewen J.G."/>
            <person name="Clay O.K."/>
            <person name="Cuomo C.A."/>
        </authorList>
    </citation>
    <scope>NUCLEOTIDE SEQUENCE [LARGE SCALE GENOMIC DNA]</scope>
    <source>
        <strain evidence="3 4">UAMH7299</strain>
    </source>
</reference>
<name>A0A2B7Y8S2_POLH7</name>
<keyword evidence="4" id="KW-1185">Reference proteome</keyword>
<evidence type="ECO:0000313" key="4">
    <source>
        <dbReference type="Proteomes" id="UP000224634"/>
    </source>
</evidence>
<comment type="caution">
    <text evidence="3">The sequence shown here is derived from an EMBL/GenBank/DDBJ whole genome shotgun (WGS) entry which is preliminary data.</text>
</comment>
<dbReference type="PANTHER" id="PTHR11091">
    <property type="entry name" value="OXIDOREDUCTASE-RELATED"/>
    <property type="match status" value="1"/>
</dbReference>
<sequence>MSSPPSSTPTPPPNDTLLVSSISAQTFTHALLTAHSVPSTHATIIAHCLVSADLRGVDSHGINRLPSYLSRVRTGSLNPLSTPTLTQITPAIARVNGHNGFGFVSAHLGMQTAITMASTMGIGMVSIHASNHFGMSASFIQQALDANMLSLVFTNSSPAMPVWGGKEKILGVSPIAAGAPASEGNVPFILDIAPSVVARGKVHKAARRGEEIPRGWAVDKEGRETTDPVKALDGGSMVPMGGPKGVGLAIMMDVFSGVFSGSAFAGDVVGPYDTENPREADVGHFMVAMRPDLWMDMEEFKKRLEVLYQRVVGSEKVEGVERVYFPGEIEWEMEKRRKVEGIPYTRGEIEMLNREADKVGVAYIEVL</sequence>
<dbReference type="InterPro" id="IPR043144">
    <property type="entry name" value="Mal/L-sulf/L-lact_DH-like_ah"/>
</dbReference>
<dbReference type="PANTHER" id="PTHR11091:SF0">
    <property type="entry name" value="MALATE DEHYDROGENASE"/>
    <property type="match status" value="1"/>
</dbReference>
<dbReference type="Gene3D" id="1.10.1530.10">
    <property type="match status" value="1"/>
</dbReference>
<evidence type="ECO:0000313" key="3">
    <source>
        <dbReference type="EMBL" id="PGH17272.1"/>
    </source>
</evidence>
<dbReference type="EMBL" id="PDNA01000066">
    <property type="protein sequence ID" value="PGH17272.1"/>
    <property type="molecule type" value="Genomic_DNA"/>
</dbReference>
<keyword evidence="2" id="KW-0560">Oxidoreductase</keyword>
<proteinExistence type="inferred from homology"/>
<dbReference type="InterPro" id="IPR043143">
    <property type="entry name" value="Mal/L-sulf/L-lact_DH-like_NADP"/>
</dbReference>
<dbReference type="Proteomes" id="UP000224634">
    <property type="component" value="Unassembled WGS sequence"/>
</dbReference>